<gene>
    <name evidence="1" type="ORF">IFE19_09665</name>
</gene>
<accession>A0ABX7SH34</accession>
<protein>
    <submittedName>
        <fullName evidence="1">Uncharacterized protein</fullName>
    </submittedName>
</protein>
<evidence type="ECO:0000313" key="2">
    <source>
        <dbReference type="Proteomes" id="UP000663942"/>
    </source>
</evidence>
<reference evidence="1 2" key="1">
    <citation type="submission" date="2020-09" db="EMBL/GenBank/DDBJ databases">
        <title>Brevundimonas sp. LVF1 isolated from an oligotrophic pond in Goettingen, Germany.</title>
        <authorList>
            <person name="Friedrich I."/>
            <person name="Klassen A."/>
            <person name="Neubauer H."/>
            <person name="Schneider D."/>
            <person name="Hertel R."/>
            <person name="Daniel R."/>
        </authorList>
    </citation>
    <scope>NUCLEOTIDE SEQUENCE [LARGE SCALE GENOMIC DNA]</scope>
    <source>
        <strain evidence="1 2">LVF1</strain>
    </source>
</reference>
<evidence type="ECO:0000313" key="1">
    <source>
        <dbReference type="EMBL" id="QTC86436.1"/>
    </source>
</evidence>
<sequence>MIEDAYVRLYAHDFVQMAGRSELGQNVQGDVEKRLSDARAHAVIMDDRKTPGHLKALVERLRELAPEFSGRVMLKGANLEDAAERRLVFLNRIADALAGAAPASSSRVIAIS</sequence>
<dbReference type="EMBL" id="CP062006">
    <property type="protein sequence ID" value="QTC86436.1"/>
    <property type="molecule type" value="Genomic_DNA"/>
</dbReference>
<name>A0ABX7SH34_9CAUL</name>
<organism evidence="1 2">
    <name type="scientific">Brevundimonas pondensis</name>
    <dbReference type="NCBI Taxonomy" id="2774189"/>
    <lineage>
        <taxon>Bacteria</taxon>
        <taxon>Pseudomonadati</taxon>
        <taxon>Pseudomonadota</taxon>
        <taxon>Alphaproteobacteria</taxon>
        <taxon>Caulobacterales</taxon>
        <taxon>Caulobacteraceae</taxon>
        <taxon>Brevundimonas</taxon>
    </lineage>
</organism>
<dbReference type="RefSeq" id="WP_207821796.1">
    <property type="nucleotide sequence ID" value="NZ_CP062006.1"/>
</dbReference>
<dbReference type="Proteomes" id="UP000663942">
    <property type="component" value="Chromosome"/>
</dbReference>
<keyword evidence="2" id="KW-1185">Reference proteome</keyword>
<proteinExistence type="predicted"/>